<gene>
    <name evidence="1" type="ORF">MENTE1834_LOCUS22995</name>
</gene>
<name>A0ACB0ZCR3_MELEN</name>
<evidence type="ECO:0000313" key="2">
    <source>
        <dbReference type="Proteomes" id="UP001497535"/>
    </source>
</evidence>
<comment type="caution">
    <text evidence="1">The sequence shown here is derived from an EMBL/GenBank/DDBJ whole genome shotgun (WGS) entry which is preliminary data.</text>
</comment>
<dbReference type="EMBL" id="CAVMJV010000029">
    <property type="protein sequence ID" value="CAK5076141.1"/>
    <property type="molecule type" value="Genomic_DNA"/>
</dbReference>
<organism evidence="1 2">
    <name type="scientific">Meloidogyne enterolobii</name>
    <name type="common">Root-knot nematode worm</name>
    <name type="synonym">Meloidogyne mayaguensis</name>
    <dbReference type="NCBI Taxonomy" id="390850"/>
    <lineage>
        <taxon>Eukaryota</taxon>
        <taxon>Metazoa</taxon>
        <taxon>Ecdysozoa</taxon>
        <taxon>Nematoda</taxon>
        <taxon>Chromadorea</taxon>
        <taxon>Rhabditida</taxon>
        <taxon>Tylenchina</taxon>
        <taxon>Tylenchomorpha</taxon>
        <taxon>Tylenchoidea</taxon>
        <taxon>Meloidogynidae</taxon>
        <taxon>Meloidogyninae</taxon>
        <taxon>Meloidogyne</taxon>
    </lineage>
</organism>
<proteinExistence type="predicted"/>
<accession>A0ACB0ZCR3</accession>
<dbReference type="Proteomes" id="UP001497535">
    <property type="component" value="Unassembled WGS sequence"/>
</dbReference>
<reference evidence="1" key="1">
    <citation type="submission" date="2023-11" db="EMBL/GenBank/DDBJ databases">
        <authorList>
            <person name="Poullet M."/>
        </authorList>
    </citation>
    <scope>NUCLEOTIDE SEQUENCE</scope>
    <source>
        <strain evidence="1">E1834</strain>
    </source>
</reference>
<keyword evidence="2" id="KW-1185">Reference proteome</keyword>
<evidence type="ECO:0000313" key="1">
    <source>
        <dbReference type="EMBL" id="CAK5076141.1"/>
    </source>
</evidence>
<sequence>MQLRLKNYPILVTKTCFGIANIICCIVFLRLLSQLSGEAIKKLVGKLRSFR</sequence>
<protein>
    <submittedName>
        <fullName evidence="1">Uncharacterized protein</fullName>
    </submittedName>
</protein>